<organism evidence="2 3">
    <name type="scientific">Liberibacter crescens (strain BT-1)</name>
    <dbReference type="NCBI Taxonomy" id="1215343"/>
    <lineage>
        <taxon>Bacteria</taxon>
        <taxon>Pseudomonadati</taxon>
        <taxon>Pseudomonadota</taxon>
        <taxon>Alphaproteobacteria</taxon>
        <taxon>Hyphomicrobiales</taxon>
        <taxon>Rhizobiaceae</taxon>
        <taxon>Liberibacter</taxon>
    </lineage>
</organism>
<dbReference type="STRING" id="1215343.B488_12910"/>
<feature type="transmembrane region" description="Helical" evidence="1">
    <location>
        <begin position="9"/>
        <end position="28"/>
    </location>
</feature>
<dbReference type="HOGENOM" id="CLU_3063090_0_0_5"/>
<reference evidence="2 3" key="1">
    <citation type="journal article" date="2012" name="Stand. Genomic Sci.">
        <title>Complete genome sequence of Liberibacter crescens BT-1.</title>
        <authorList>
            <person name="Leonard M.T."/>
            <person name="Fagen J.R."/>
            <person name="Davis-Richardson A.G."/>
            <person name="Davis M.J."/>
            <person name="Triplett E.W."/>
        </authorList>
    </citation>
    <scope>NUCLEOTIDE SEQUENCE [LARGE SCALE GENOMIC DNA]</scope>
    <source>
        <strain evidence="2 3">BT-1</strain>
    </source>
</reference>
<dbReference type="AlphaFoldDB" id="L0EX96"/>
<dbReference type="PATRIC" id="fig|1215343.11.peg.1332"/>
<evidence type="ECO:0000313" key="3">
    <source>
        <dbReference type="Proteomes" id="UP000010799"/>
    </source>
</evidence>
<evidence type="ECO:0000313" key="2">
    <source>
        <dbReference type="EMBL" id="AGA65283.1"/>
    </source>
</evidence>
<accession>L0EX96</accession>
<evidence type="ECO:0000256" key="1">
    <source>
        <dbReference type="SAM" id="Phobius"/>
    </source>
</evidence>
<protein>
    <submittedName>
        <fullName evidence="2">Uncharacterized protein</fullName>
    </submittedName>
</protein>
<dbReference type="KEGG" id="lcc:B488_12910"/>
<keyword evidence="1" id="KW-1133">Transmembrane helix</keyword>
<gene>
    <name evidence="2" type="ordered locus">B488_12910</name>
</gene>
<proteinExistence type="predicted"/>
<sequence>MGFDYFENFYCFCSLDLKFFIVLFFMLIEQVYISSNEDSLFYKKQLFSLRNTM</sequence>
<keyword evidence="1" id="KW-0812">Transmembrane</keyword>
<dbReference type="Proteomes" id="UP000010799">
    <property type="component" value="Chromosome"/>
</dbReference>
<keyword evidence="1" id="KW-0472">Membrane</keyword>
<dbReference type="EMBL" id="CP003789">
    <property type="protein sequence ID" value="AGA65283.1"/>
    <property type="molecule type" value="Genomic_DNA"/>
</dbReference>
<name>L0EX96_LIBCB</name>
<keyword evidence="3" id="KW-1185">Reference proteome</keyword>